<keyword evidence="12 18" id="KW-0408">Iron</keyword>
<evidence type="ECO:0000313" key="24">
    <source>
        <dbReference type="Proteomes" id="UP001055439"/>
    </source>
</evidence>
<keyword evidence="6 21" id="KW-0575">Peroxidase</keyword>
<keyword evidence="24" id="KW-1185">Reference proteome</keyword>
<dbReference type="FunFam" id="1.10.420.10:FF:000007">
    <property type="entry name" value="Peroxidase"/>
    <property type="match status" value="1"/>
</dbReference>
<dbReference type="Gene3D" id="1.10.520.10">
    <property type="match status" value="1"/>
</dbReference>
<evidence type="ECO:0000256" key="9">
    <source>
        <dbReference type="ARBA" id="ARBA00022729"/>
    </source>
</evidence>
<evidence type="ECO:0000256" key="20">
    <source>
        <dbReference type="PIRSR" id="PIRSR600823-5"/>
    </source>
</evidence>
<feature type="binding site" evidence="18">
    <location>
        <position position="76"/>
    </location>
    <ligand>
        <name>Ca(2+)</name>
        <dbReference type="ChEBI" id="CHEBI:29108"/>
        <label>1</label>
    </ligand>
</feature>
<comment type="subcellular location">
    <subcellularLocation>
        <location evidence="3 21">Secreted</location>
    </subcellularLocation>
</comment>
<dbReference type="InterPro" id="IPR019794">
    <property type="entry name" value="Peroxidases_AS"/>
</dbReference>
<feature type="binding site" evidence="18">
    <location>
        <position position="71"/>
    </location>
    <ligand>
        <name>Ca(2+)</name>
        <dbReference type="ChEBI" id="CHEBI:29108"/>
        <label>1</label>
    </ligand>
</feature>
<feature type="disulfide bond" evidence="20">
    <location>
        <begin position="216"/>
        <end position="248"/>
    </location>
</feature>
<feature type="binding site" evidence="18">
    <location>
        <position position="261"/>
    </location>
    <ligand>
        <name>Ca(2+)</name>
        <dbReference type="ChEBI" id="CHEBI:29108"/>
        <label>2</label>
    </ligand>
</feature>
<keyword evidence="15 21" id="KW-0376">Hydrogen peroxide</keyword>
<evidence type="ECO:0000256" key="11">
    <source>
        <dbReference type="ARBA" id="ARBA00023002"/>
    </source>
</evidence>
<keyword evidence="9 21" id="KW-0732">Signal</keyword>
<feature type="disulfide bond" evidence="20">
    <location>
        <begin position="121"/>
        <end position="337"/>
    </location>
</feature>
<evidence type="ECO:0000256" key="16">
    <source>
        <dbReference type="PIRSR" id="PIRSR600823-1"/>
    </source>
</evidence>
<feature type="binding site" evidence="18">
    <location>
        <position position="74"/>
    </location>
    <ligand>
        <name>Ca(2+)</name>
        <dbReference type="ChEBI" id="CHEBI:29108"/>
        <label>1</label>
    </ligand>
</feature>
<feature type="disulfide bond" evidence="20">
    <location>
        <begin position="37"/>
        <end position="115"/>
    </location>
</feature>
<dbReference type="Pfam" id="PF00141">
    <property type="entry name" value="peroxidase"/>
    <property type="match status" value="1"/>
</dbReference>
<dbReference type="GO" id="GO:0006979">
    <property type="term" value="P:response to oxidative stress"/>
    <property type="evidence" value="ECO:0007669"/>
    <property type="project" value="UniProtKB-UniRule"/>
</dbReference>
<dbReference type="PROSITE" id="PS50873">
    <property type="entry name" value="PEROXIDASE_4"/>
    <property type="match status" value="1"/>
</dbReference>
<evidence type="ECO:0000256" key="13">
    <source>
        <dbReference type="ARBA" id="ARBA00023157"/>
    </source>
</evidence>
<feature type="disulfide bond" evidence="20">
    <location>
        <begin position="72"/>
        <end position="77"/>
    </location>
</feature>
<feature type="binding site" description="axial binding residue" evidence="18">
    <location>
        <position position="209"/>
    </location>
    <ligand>
        <name>heme b</name>
        <dbReference type="ChEBI" id="CHEBI:60344"/>
    </ligand>
    <ligandPart>
        <name>Fe</name>
        <dbReference type="ChEBI" id="CHEBI:18248"/>
    </ligandPart>
</feature>
<keyword evidence="10 18" id="KW-0106">Calcium</keyword>
<keyword evidence="5 21" id="KW-0964">Secreted</keyword>
<keyword evidence="7 21" id="KW-0349">Heme</keyword>
<comment type="similarity">
    <text evidence="21">Belongs to the peroxidase family. Classical plant (class III) peroxidase subfamily.</text>
</comment>
<feature type="binding site" evidence="17">
    <location>
        <position position="165"/>
    </location>
    <ligand>
        <name>substrate</name>
    </ligand>
</feature>
<evidence type="ECO:0000256" key="4">
    <source>
        <dbReference type="ARBA" id="ARBA00012313"/>
    </source>
</evidence>
<evidence type="ECO:0000256" key="6">
    <source>
        <dbReference type="ARBA" id="ARBA00022559"/>
    </source>
</evidence>
<evidence type="ECO:0000256" key="15">
    <source>
        <dbReference type="ARBA" id="ARBA00023324"/>
    </source>
</evidence>
<evidence type="ECO:0000256" key="18">
    <source>
        <dbReference type="PIRSR" id="PIRSR600823-3"/>
    </source>
</evidence>
<evidence type="ECO:0000256" key="21">
    <source>
        <dbReference type="RuleBase" id="RU362060"/>
    </source>
</evidence>
<evidence type="ECO:0000256" key="10">
    <source>
        <dbReference type="ARBA" id="ARBA00022837"/>
    </source>
</evidence>
<gene>
    <name evidence="23" type="ORF">MUK42_10537</name>
</gene>
<dbReference type="PANTHER" id="PTHR31517:SF59">
    <property type="entry name" value="PEROXIDASE"/>
    <property type="match status" value="1"/>
</dbReference>
<evidence type="ECO:0000313" key="23">
    <source>
        <dbReference type="EMBL" id="URE15706.1"/>
    </source>
</evidence>
<dbReference type="InterPro" id="IPR033905">
    <property type="entry name" value="Secretory_peroxidase"/>
</dbReference>
<dbReference type="InterPro" id="IPR010255">
    <property type="entry name" value="Haem_peroxidase_sf"/>
</dbReference>
<protein>
    <recommendedName>
        <fullName evidence="4 21">Peroxidase</fullName>
        <ecNumber evidence="4 21">1.11.1.7</ecNumber>
    </recommendedName>
</protein>
<evidence type="ECO:0000256" key="8">
    <source>
        <dbReference type="ARBA" id="ARBA00022723"/>
    </source>
</evidence>
<evidence type="ECO:0000256" key="19">
    <source>
        <dbReference type="PIRSR" id="PIRSR600823-4"/>
    </source>
</evidence>
<keyword evidence="11 21" id="KW-0560">Oxidoreductase</keyword>
<evidence type="ECO:0000256" key="7">
    <source>
        <dbReference type="ARBA" id="ARBA00022617"/>
    </source>
</evidence>
<dbReference type="InterPro" id="IPR000823">
    <property type="entry name" value="Peroxidase_pln"/>
</dbReference>
<dbReference type="InterPro" id="IPR002016">
    <property type="entry name" value="Haem_peroxidase"/>
</dbReference>
<feature type="signal peptide" evidence="21">
    <location>
        <begin position="1"/>
        <end position="26"/>
    </location>
</feature>
<feature type="active site" description="Proton acceptor" evidence="16">
    <location>
        <position position="70"/>
    </location>
</feature>
<organism evidence="23 24">
    <name type="scientific">Musa troglodytarum</name>
    <name type="common">fe'i banana</name>
    <dbReference type="NCBI Taxonomy" id="320322"/>
    <lineage>
        <taxon>Eukaryota</taxon>
        <taxon>Viridiplantae</taxon>
        <taxon>Streptophyta</taxon>
        <taxon>Embryophyta</taxon>
        <taxon>Tracheophyta</taxon>
        <taxon>Spermatophyta</taxon>
        <taxon>Magnoliopsida</taxon>
        <taxon>Liliopsida</taxon>
        <taxon>Zingiberales</taxon>
        <taxon>Musaceae</taxon>
        <taxon>Musa</taxon>
    </lineage>
</organism>
<dbReference type="EC" id="1.11.1.7" evidence="4 21"/>
<feature type="binding site" evidence="18">
    <location>
        <position position="269"/>
    </location>
    <ligand>
        <name>Ca(2+)</name>
        <dbReference type="ChEBI" id="CHEBI:29108"/>
        <label>2</label>
    </ligand>
</feature>
<feature type="domain" description="Plant heme peroxidase family profile" evidence="22">
    <location>
        <begin position="27"/>
        <end position="341"/>
    </location>
</feature>
<dbReference type="FunFam" id="1.10.520.10:FF:000006">
    <property type="entry name" value="Peroxidase"/>
    <property type="match status" value="1"/>
</dbReference>
<comment type="catalytic activity">
    <reaction evidence="1 21">
        <text>2 a phenolic donor + H2O2 = 2 a phenolic radical donor + 2 H2O</text>
        <dbReference type="Rhea" id="RHEA:56136"/>
        <dbReference type="ChEBI" id="CHEBI:15377"/>
        <dbReference type="ChEBI" id="CHEBI:16240"/>
        <dbReference type="ChEBI" id="CHEBI:139520"/>
        <dbReference type="ChEBI" id="CHEBI:139521"/>
        <dbReference type="EC" id="1.11.1.7"/>
    </reaction>
</comment>
<accession>A0A9E7GHQ6</accession>
<dbReference type="GO" id="GO:0140825">
    <property type="term" value="F:lactoperoxidase activity"/>
    <property type="evidence" value="ECO:0007669"/>
    <property type="project" value="UniProtKB-EC"/>
</dbReference>
<dbReference type="PANTHER" id="PTHR31517">
    <property type="match status" value="1"/>
</dbReference>
<feature type="chain" id="PRO_5039749895" description="Peroxidase" evidence="21">
    <location>
        <begin position="27"/>
        <end position="342"/>
    </location>
</feature>
<comment type="cofactor">
    <cofactor evidence="18 21">
        <name>Ca(2+)</name>
        <dbReference type="ChEBI" id="CHEBI:29108"/>
    </cofactor>
    <text evidence="18 21">Binds 2 calcium ions per subunit.</text>
</comment>
<comment type="cofactor">
    <cofactor evidence="18 21">
        <name>heme b</name>
        <dbReference type="ChEBI" id="CHEBI:60344"/>
    </cofactor>
    <text evidence="18 21">Binds 1 heme b (iron(II)-protoporphyrin IX) group per subunit.</text>
</comment>
<feature type="binding site" evidence="18">
    <location>
        <position position="89"/>
    </location>
    <ligand>
        <name>Ca(2+)</name>
        <dbReference type="ChEBI" id="CHEBI:29108"/>
        <label>1</label>
    </ligand>
</feature>
<keyword evidence="8 18" id="KW-0479">Metal-binding</keyword>
<dbReference type="PRINTS" id="PR00461">
    <property type="entry name" value="PLPEROXIDASE"/>
</dbReference>
<evidence type="ECO:0000256" key="2">
    <source>
        <dbReference type="ARBA" id="ARBA00002322"/>
    </source>
</evidence>
<dbReference type="GO" id="GO:0005576">
    <property type="term" value="C:extracellular region"/>
    <property type="evidence" value="ECO:0007669"/>
    <property type="project" value="UniProtKB-SubCell"/>
</dbReference>
<dbReference type="Gene3D" id="1.10.420.10">
    <property type="entry name" value="Peroxidase, domain 2"/>
    <property type="match status" value="1"/>
</dbReference>
<evidence type="ECO:0000256" key="17">
    <source>
        <dbReference type="PIRSR" id="PIRSR600823-2"/>
    </source>
</evidence>
<dbReference type="CDD" id="cd00693">
    <property type="entry name" value="secretory_peroxidase"/>
    <property type="match status" value="1"/>
</dbReference>
<sequence length="342" mass="36352">MAATSGFAAVLAIASLLCLTIAPTRGALQVGFYKGKCNRTDVEGTVKSIVAARFARDRTIVPALLRLHFHDCFVRGCDASILIDGSGTEKTAPPNLSVRGYDLIDQAKTQLERACPGVVSCADIIAIATRDAVVLGGGTQYTYAVQTGRRDGNISLASDASKNLPGASLNASQAIAAFRAKGLSASYTVLLLGSSKRRRPMNWHLSRAHTVGITHCSFIRNRLYNYNGTGKPDPDMDPAFVAMLRKRCPQTSAVDNSVFLDNGTPSTVDNSYYKQLLAKRGVLKVDQNLAMDAATNGTVKSLASGSLSFPSLFGNAMVKMGSIQVLTGAQGQIRKSCRAVNK</sequence>
<evidence type="ECO:0000256" key="12">
    <source>
        <dbReference type="ARBA" id="ARBA00023004"/>
    </source>
</evidence>
<dbReference type="GO" id="GO:0042744">
    <property type="term" value="P:hydrogen peroxide catabolic process"/>
    <property type="evidence" value="ECO:0007669"/>
    <property type="project" value="UniProtKB-KW"/>
</dbReference>
<evidence type="ECO:0000256" key="5">
    <source>
        <dbReference type="ARBA" id="ARBA00022525"/>
    </source>
</evidence>
<dbReference type="GO" id="GO:0046872">
    <property type="term" value="F:metal ion binding"/>
    <property type="evidence" value="ECO:0007669"/>
    <property type="project" value="UniProtKB-UniRule"/>
</dbReference>
<dbReference type="AlphaFoldDB" id="A0A9E7GHQ6"/>
<dbReference type="Proteomes" id="UP001055439">
    <property type="component" value="Chromosome 7"/>
</dbReference>
<feature type="binding site" evidence="18">
    <location>
        <position position="264"/>
    </location>
    <ligand>
        <name>Ca(2+)</name>
        <dbReference type="ChEBI" id="CHEBI:29108"/>
        <label>2</label>
    </ligand>
</feature>
<keyword evidence="14" id="KW-0325">Glycoprotein</keyword>
<comment type="function">
    <text evidence="2">Removal of H(2)O(2), oxidation of toxic reductants, biosynthesis and degradation of lignin, suberization, auxin catabolism, response to environmental stresses such as wounding, pathogen attack and oxidative stress. These functions might be dependent on each isozyme/isoform in each plant tissue.</text>
</comment>
<dbReference type="SUPFAM" id="SSF48113">
    <property type="entry name" value="Heme-dependent peroxidases"/>
    <property type="match status" value="1"/>
</dbReference>
<evidence type="ECO:0000259" key="22">
    <source>
        <dbReference type="PROSITE" id="PS50873"/>
    </source>
</evidence>
<name>A0A9E7GHQ6_9LILI</name>
<reference evidence="23" key="1">
    <citation type="submission" date="2022-05" db="EMBL/GenBank/DDBJ databases">
        <title>The Musa troglodytarum L. genome provides insights into the mechanism of non-climacteric behaviour and enrichment of carotenoids.</title>
        <authorList>
            <person name="Wang J."/>
        </authorList>
    </citation>
    <scope>NUCLEOTIDE SEQUENCE</scope>
    <source>
        <tissue evidence="23">Leaf</tissue>
    </source>
</reference>
<proteinExistence type="inferred from homology"/>
<feature type="binding site" evidence="18">
    <location>
        <position position="80"/>
    </location>
    <ligand>
        <name>Ca(2+)</name>
        <dbReference type="ChEBI" id="CHEBI:29108"/>
        <label>1</label>
    </ligand>
</feature>
<dbReference type="PRINTS" id="PR00458">
    <property type="entry name" value="PEROXIDASE"/>
</dbReference>
<evidence type="ECO:0000256" key="14">
    <source>
        <dbReference type="ARBA" id="ARBA00023180"/>
    </source>
</evidence>
<keyword evidence="13 20" id="KW-1015">Disulfide bond</keyword>
<feature type="binding site" evidence="18">
    <location>
        <position position="78"/>
    </location>
    <ligand>
        <name>Ca(2+)</name>
        <dbReference type="ChEBI" id="CHEBI:29108"/>
        <label>1</label>
    </ligand>
</feature>
<dbReference type="EMBL" id="CP097509">
    <property type="protein sequence ID" value="URE15706.1"/>
    <property type="molecule type" value="Genomic_DNA"/>
</dbReference>
<feature type="binding site" evidence="18">
    <location>
        <position position="210"/>
    </location>
    <ligand>
        <name>Ca(2+)</name>
        <dbReference type="ChEBI" id="CHEBI:29108"/>
        <label>2</label>
    </ligand>
</feature>
<dbReference type="PROSITE" id="PS00436">
    <property type="entry name" value="PEROXIDASE_2"/>
    <property type="match status" value="1"/>
</dbReference>
<dbReference type="OrthoDB" id="2113341at2759"/>
<feature type="site" description="Transition state stabilizer" evidence="19">
    <location>
        <position position="66"/>
    </location>
</feature>
<evidence type="ECO:0000256" key="1">
    <source>
        <dbReference type="ARBA" id="ARBA00000189"/>
    </source>
</evidence>
<dbReference type="GO" id="GO:0020037">
    <property type="term" value="F:heme binding"/>
    <property type="evidence" value="ECO:0007669"/>
    <property type="project" value="UniProtKB-UniRule"/>
</dbReference>
<evidence type="ECO:0000256" key="3">
    <source>
        <dbReference type="ARBA" id="ARBA00004613"/>
    </source>
</evidence>